<keyword evidence="2" id="KW-1185">Reference proteome</keyword>
<dbReference type="Proteomes" id="UP001283212">
    <property type="component" value="Unassembled WGS sequence"/>
</dbReference>
<sequence>MVELVHANAVIEIRRILETAGYDTEEETGAFNLSAVRGRDCLIVLCSDDLNLLQRFDMTPYTIMLSETKVRCDKLIFTGNAYFRPKEAEMWSREQLEQYIAASAMARIYSEHFDLDQVASAVSAPSTFGRSPIGSIPGASGDQLLPIRITDRDAVRIAHQEGPTVLRMIPYWYYQYVSSGEASYKGKMVSFDAEGSGWVNAINGIESDFGDVVPIAGVVPADADVMNPVNSKADTEEKVRSDLMQKLTKRVRIKTTAGDAIFAEEKEFKPAPEDIEVTVEKVYVPVWQVRGKKDIIEVNAYTGEELSVPSDEGCEVF</sequence>
<dbReference type="RefSeq" id="WP_338095378.1">
    <property type="nucleotide sequence ID" value="NZ_JAWDKB010000001.1"/>
</dbReference>
<name>A0AAE4MDE8_9EURY</name>
<protein>
    <submittedName>
        <fullName evidence="1">Uncharacterized protein</fullName>
    </submittedName>
</protein>
<reference evidence="1 2" key="1">
    <citation type="submission" date="2023-06" db="EMBL/GenBank/DDBJ databases">
        <title>Genome sequence of Methancorpusculaceae sp. Cs1.</title>
        <authorList>
            <person name="Protasov E."/>
            <person name="Platt K."/>
            <person name="Poehlein A."/>
            <person name="Daniel R."/>
            <person name="Brune A."/>
        </authorList>
    </citation>
    <scope>NUCLEOTIDE SEQUENCE [LARGE SCALE GENOMIC DNA]</scope>
    <source>
        <strain evidence="1 2">Cs1</strain>
    </source>
</reference>
<dbReference type="AlphaFoldDB" id="A0AAE4MDE8"/>
<dbReference type="EMBL" id="JAWDKB010000001">
    <property type="protein sequence ID" value="MDV0442840.1"/>
    <property type="molecule type" value="Genomic_DNA"/>
</dbReference>
<comment type="caution">
    <text evidence="1">The sequence shown here is derived from an EMBL/GenBank/DDBJ whole genome shotgun (WGS) entry which is preliminary data.</text>
</comment>
<organism evidence="1 2">
    <name type="scientific">Methanorbis rubei</name>
    <dbReference type="NCBI Taxonomy" id="3028300"/>
    <lineage>
        <taxon>Archaea</taxon>
        <taxon>Methanobacteriati</taxon>
        <taxon>Methanobacteriota</taxon>
        <taxon>Stenosarchaea group</taxon>
        <taxon>Methanomicrobia</taxon>
        <taxon>Methanomicrobiales</taxon>
        <taxon>Methanocorpusculaceae</taxon>
        <taxon>Methanorbis</taxon>
    </lineage>
</organism>
<proteinExistence type="predicted"/>
<accession>A0AAE4MDE8</accession>
<evidence type="ECO:0000313" key="2">
    <source>
        <dbReference type="Proteomes" id="UP001283212"/>
    </source>
</evidence>
<gene>
    <name evidence="1" type="ORF">McpCs1_01890</name>
</gene>
<evidence type="ECO:0000313" key="1">
    <source>
        <dbReference type="EMBL" id="MDV0442840.1"/>
    </source>
</evidence>